<accession>A0ABV2SDL1</accession>
<evidence type="ECO:0000313" key="7">
    <source>
        <dbReference type="Proteomes" id="UP001549366"/>
    </source>
</evidence>
<evidence type="ECO:0000256" key="5">
    <source>
        <dbReference type="RuleBase" id="RU003560"/>
    </source>
</evidence>
<dbReference type="PANTHER" id="PTHR42684">
    <property type="entry name" value="ADENOSYLMETHIONINE-8-AMINO-7-OXONONANOATE AMINOTRANSFERASE"/>
    <property type="match status" value="1"/>
</dbReference>
<evidence type="ECO:0000313" key="6">
    <source>
        <dbReference type="EMBL" id="MET4755840.1"/>
    </source>
</evidence>
<evidence type="ECO:0000256" key="4">
    <source>
        <dbReference type="ARBA" id="ARBA00022898"/>
    </source>
</evidence>
<dbReference type="Gene3D" id="3.90.1150.10">
    <property type="entry name" value="Aspartate Aminotransferase, domain 1"/>
    <property type="match status" value="1"/>
</dbReference>
<dbReference type="InterPro" id="IPR015424">
    <property type="entry name" value="PyrdxlP-dep_Trfase"/>
</dbReference>
<dbReference type="InterPro" id="IPR015422">
    <property type="entry name" value="PyrdxlP-dep_Trfase_small"/>
</dbReference>
<dbReference type="Gene3D" id="3.40.640.10">
    <property type="entry name" value="Type I PLP-dependent aspartate aminotransferase-like (Major domain)"/>
    <property type="match status" value="1"/>
</dbReference>
<keyword evidence="2 6" id="KW-0032">Aminotransferase</keyword>
<comment type="caution">
    <text evidence="6">The sequence shown here is derived from an EMBL/GenBank/DDBJ whole genome shotgun (WGS) entry which is preliminary data.</text>
</comment>
<sequence length="459" mass="49941">MSELTLTEPLVSQISTVTDHQPASMAAFWMPFTANRQFKSAPRMLTSASGMYFENDKGQQILDGCAGLWCVNAGHGREAISEAVARQVSQLDYAPPFQMGHPLAFEFAERLIQHTPPNLNHVFFTNSGSESVETALKIALNYHRLKGQGTRQRLIGRERSYHGVNFGGISVGGIVNNRKTFGSGLPGTDHLPHTLNIDLNAFSRGLPEHGTELADALEQLIALHDASNIAAVIVEPVAGSGGVIMPPVGYLQKLREITRKHGILLIFDEVITGFGRVGEAFAASRWGIEPDIMTTAKGLTNGAIPMGAVFVSDAIHDAFMTGPESMIELFHGYTYSGHPVACAAGLAALDIYEQEGLFQRTLAMEPVFEAGLHSLKGLPGLIDIRNIGLIGAIELQPLDGQPGERGRRVFQHCYEQGVLVRWTGDILAMSPPLIIEKEHIRQLVNTLKEGIQLAFQNHE</sequence>
<comment type="cofactor">
    <cofactor evidence="1">
        <name>pyridoxal 5'-phosphate</name>
        <dbReference type="ChEBI" id="CHEBI:597326"/>
    </cofactor>
</comment>
<keyword evidence="7" id="KW-1185">Reference proteome</keyword>
<dbReference type="PROSITE" id="PS00600">
    <property type="entry name" value="AA_TRANSFER_CLASS_3"/>
    <property type="match status" value="1"/>
</dbReference>
<comment type="similarity">
    <text evidence="5">Belongs to the class-III pyridoxal-phosphate-dependent aminotransferase family.</text>
</comment>
<evidence type="ECO:0000256" key="2">
    <source>
        <dbReference type="ARBA" id="ARBA00022576"/>
    </source>
</evidence>
<dbReference type="InterPro" id="IPR015421">
    <property type="entry name" value="PyrdxlP-dep_Trfase_major"/>
</dbReference>
<dbReference type="Proteomes" id="UP001549366">
    <property type="component" value="Unassembled WGS sequence"/>
</dbReference>
<dbReference type="RefSeq" id="WP_354010221.1">
    <property type="nucleotide sequence ID" value="NZ_JBEWTA010000001.1"/>
</dbReference>
<evidence type="ECO:0000256" key="3">
    <source>
        <dbReference type="ARBA" id="ARBA00022679"/>
    </source>
</evidence>
<dbReference type="SUPFAM" id="SSF53383">
    <property type="entry name" value="PLP-dependent transferases"/>
    <property type="match status" value="1"/>
</dbReference>
<organism evidence="6 7">
    <name type="scientific">Endozoicomonas lisbonensis</name>
    <dbReference type="NCBI Taxonomy" id="3120522"/>
    <lineage>
        <taxon>Bacteria</taxon>
        <taxon>Pseudomonadati</taxon>
        <taxon>Pseudomonadota</taxon>
        <taxon>Gammaproteobacteria</taxon>
        <taxon>Oceanospirillales</taxon>
        <taxon>Endozoicomonadaceae</taxon>
        <taxon>Endozoicomonas</taxon>
    </lineage>
</organism>
<dbReference type="EC" id="2.6.1.18" evidence="6"/>
<dbReference type="Pfam" id="PF00202">
    <property type="entry name" value="Aminotran_3"/>
    <property type="match status" value="1"/>
</dbReference>
<dbReference type="EMBL" id="JBEWTB010000002">
    <property type="protein sequence ID" value="MET4755840.1"/>
    <property type="molecule type" value="Genomic_DNA"/>
</dbReference>
<proteinExistence type="inferred from homology"/>
<dbReference type="InterPro" id="IPR049704">
    <property type="entry name" value="Aminotrans_3_PPA_site"/>
</dbReference>
<keyword evidence="3 6" id="KW-0808">Transferase</keyword>
<gene>
    <name evidence="6" type="ORF">V5J35_001032</name>
</gene>
<name>A0ABV2SDL1_9GAMM</name>
<dbReference type="GO" id="GO:0016223">
    <property type="term" value="F:beta-alanine:pyruvate transaminase activity"/>
    <property type="evidence" value="ECO:0007669"/>
    <property type="project" value="UniProtKB-EC"/>
</dbReference>
<dbReference type="PANTHER" id="PTHR42684:SF1">
    <property type="entry name" value="BETA-ALANINE--PYRUVATE AMINOTRANSFERASE"/>
    <property type="match status" value="1"/>
</dbReference>
<evidence type="ECO:0000256" key="1">
    <source>
        <dbReference type="ARBA" id="ARBA00001933"/>
    </source>
</evidence>
<keyword evidence="4 5" id="KW-0663">Pyridoxal phosphate</keyword>
<dbReference type="InterPro" id="IPR005814">
    <property type="entry name" value="Aminotrans_3"/>
</dbReference>
<reference evidence="6 7" key="1">
    <citation type="submission" date="2024-06" db="EMBL/GenBank/DDBJ databases">
        <title>Genomic Encyclopedia of Type Strains, Phase V (KMG-V): Genome sequencing to study the core and pangenomes of soil and plant-associated prokaryotes.</title>
        <authorList>
            <person name="Whitman W."/>
        </authorList>
    </citation>
    <scope>NUCLEOTIDE SEQUENCE [LARGE SCALE GENOMIC DNA]</scope>
    <source>
        <strain evidence="6 7">NE40</strain>
    </source>
</reference>
<protein>
    <submittedName>
        <fullName evidence="6">Beta-alanine--pyruvate transaminase</fullName>
        <ecNumber evidence="6">2.6.1.18</ecNumber>
    </submittedName>
</protein>
<dbReference type="CDD" id="cd00610">
    <property type="entry name" value="OAT_like"/>
    <property type="match status" value="1"/>
</dbReference>